<evidence type="ECO:0000313" key="3">
    <source>
        <dbReference type="Proteomes" id="UP000053890"/>
    </source>
</evidence>
<evidence type="ECO:0000313" key="2">
    <source>
        <dbReference type="EMBL" id="KPV73543.1"/>
    </source>
</evidence>
<dbReference type="RefSeq" id="XP_018269592.1">
    <property type="nucleotide sequence ID" value="XM_018414621.1"/>
</dbReference>
<feature type="compositionally biased region" description="Low complexity" evidence="1">
    <location>
        <begin position="172"/>
        <end position="188"/>
    </location>
</feature>
<name>A0A0P9END6_RHOGW</name>
<reference evidence="2 3" key="1">
    <citation type="journal article" date="2015" name="Front. Microbiol.">
        <title>Genome sequence of the plant growth promoting endophytic yeast Rhodotorula graminis WP1.</title>
        <authorList>
            <person name="Firrincieli A."/>
            <person name="Otillar R."/>
            <person name="Salamov A."/>
            <person name="Schmutz J."/>
            <person name="Khan Z."/>
            <person name="Redman R.S."/>
            <person name="Fleck N.D."/>
            <person name="Lindquist E."/>
            <person name="Grigoriev I.V."/>
            <person name="Doty S.L."/>
        </authorList>
    </citation>
    <scope>NUCLEOTIDE SEQUENCE [LARGE SCALE GENOMIC DNA]</scope>
    <source>
        <strain evidence="2 3">WP1</strain>
    </source>
</reference>
<organism evidence="2 3">
    <name type="scientific">Rhodotorula graminis (strain WP1)</name>
    <dbReference type="NCBI Taxonomy" id="578459"/>
    <lineage>
        <taxon>Eukaryota</taxon>
        <taxon>Fungi</taxon>
        <taxon>Dikarya</taxon>
        <taxon>Basidiomycota</taxon>
        <taxon>Pucciniomycotina</taxon>
        <taxon>Microbotryomycetes</taxon>
        <taxon>Sporidiobolales</taxon>
        <taxon>Sporidiobolaceae</taxon>
        <taxon>Rhodotorula</taxon>
    </lineage>
</organism>
<feature type="compositionally biased region" description="Low complexity" evidence="1">
    <location>
        <begin position="203"/>
        <end position="226"/>
    </location>
</feature>
<accession>A0A0P9END6</accession>
<evidence type="ECO:0000256" key="1">
    <source>
        <dbReference type="SAM" id="MobiDB-lite"/>
    </source>
</evidence>
<feature type="region of interest" description="Disordered" evidence="1">
    <location>
        <begin position="171"/>
        <end position="246"/>
    </location>
</feature>
<proteinExistence type="predicted"/>
<dbReference type="AlphaFoldDB" id="A0A0P9END6"/>
<keyword evidence="3" id="KW-1185">Reference proteome</keyword>
<sequence>MPQAPAHAAFPLYRPARAGDPEDVRQQFAQWQCELERCSGEVATNEQAEEERRGIMLLAARCLAGLETGLVGRDLAAEPTHEAKLHVLHAAEAEAQTALARLAAELAQVHGPRAELRDRLSSTRRLPLRRSDSTKFWSLESHIGNLLAQQFYAKLLVKHYDLLRDLCDHAEAAASRPSSSSGRSTRPPSFEDEPSNPAPPYQRDASARASTSRRSSASSSSRGVRSSARRSMHSLGASSAYWPRRR</sequence>
<dbReference type="EMBL" id="KQ474082">
    <property type="protein sequence ID" value="KPV73543.1"/>
    <property type="molecule type" value="Genomic_DNA"/>
</dbReference>
<dbReference type="Proteomes" id="UP000053890">
    <property type="component" value="Unassembled WGS sequence"/>
</dbReference>
<protein>
    <submittedName>
        <fullName evidence="2">Uncharacterized protein</fullName>
    </submittedName>
</protein>
<dbReference type="GeneID" id="28975069"/>
<gene>
    <name evidence="2" type="ORF">RHOBADRAFT_45504</name>
</gene>